<organism evidence="1 2">
    <name type="scientific">Zalerion maritima</name>
    <dbReference type="NCBI Taxonomy" id="339359"/>
    <lineage>
        <taxon>Eukaryota</taxon>
        <taxon>Fungi</taxon>
        <taxon>Dikarya</taxon>
        <taxon>Ascomycota</taxon>
        <taxon>Pezizomycotina</taxon>
        <taxon>Sordariomycetes</taxon>
        <taxon>Lulworthiomycetidae</taxon>
        <taxon>Lulworthiales</taxon>
        <taxon>Lulworthiaceae</taxon>
        <taxon>Zalerion</taxon>
    </lineage>
</organism>
<keyword evidence="2" id="KW-1185">Reference proteome</keyword>
<comment type="caution">
    <text evidence="1">The sequence shown here is derived from an EMBL/GenBank/DDBJ whole genome shotgun (WGS) entry which is preliminary data.</text>
</comment>
<gene>
    <name evidence="1" type="ORF">MKZ38_000635</name>
</gene>
<accession>A0AAD5WTT0</accession>
<reference evidence="1" key="1">
    <citation type="submission" date="2022-07" db="EMBL/GenBank/DDBJ databases">
        <title>Draft genome sequence of Zalerion maritima ATCC 34329, a (micro)plastics degrading marine fungus.</title>
        <authorList>
            <person name="Paco A."/>
            <person name="Goncalves M.F.M."/>
            <person name="Rocha-Santos T.A.P."/>
            <person name="Alves A."/>
        </authorList>
    </citation>
    <scope>NUCLEOTIDE SEQUENCE</scope>
    <source>
        <strain evidence="1">ATCC 34329</strain>
    </source>
</reference>
<dbReference type="Proteomes" id="UP001201980">
    <property type="component" value="Unassembled WGS sequence"/>
</dbReference>
<dbReference type="AlphaFoldDB" id="A0AAD5WTT0"/>
<evidence type="ECO:0000313" key="2">
    <source>
        <dbReference type="Proteomes" id="UP001201980"/>
    </source>
</evidence>
<sequence>MTFKTTPCFVTATDGWEGIKAHPVMAWLNSYTKYFKDLTHDPKVVASLDPYTTWHTENFTYVCPNGKTYTGQEAWEKRVEMYEKMFSEHEAVPTYGHVNPVFADDGETIKGYSMMGEAWLFANYMKPGDEKIVEGKNGKMWDIKVPNCLHMEIVIDEKGPDGFKMDKVQVFCNALPIMLGAYKRGVIQREDILGPAA</sequence>
<name>A0AAD5WTT0_9PEZI</name>
<protein>
    <submittedName>
        <fullName evidence="1">Uncharacterized protein</fullName>
    </submittedName>
</protein>
<proteinExistence type="predicted"/>
<evidence type="ECO:0000313" key="1">
    <source>
        <dbReference type="EMBL" id="KAJ2902389.1"/>
    </source>
</evidence>
<dbReference type="EMBL" id="JAKWBI020000114">
    <property type="protein sequence ID" value="KAJ2902389.1"/>
    <property type="molecule type" value="Genomic_DNA"/>
</dbReference>